<feature type="region of interest" description="Disordered" evidence="1">
    <location>
        <begin position="1"/>
        <end position="38"/>
    </location>
</feature>
<evidence type="ECO:0000313" key="2">
    <source>
        <dbReference type="EMBL" id="EKC23650.1"/>
    </source>
</evidence>
<proteinExistence type="predicted"/>
<gene>
    <name evidence="2" type="ORF">CGI_10007984</name>
</gene>
<organism evidence="2">
    <name type="scientific">Magallana gigas</name>
    <name type="common">Pacific oyster</name>
    <name type="synonym">Crassostrea gigas</name>
    <dbReference type="NCBI Taxonomy" id="29159"/>
    <lineage>
        <taxon>Eukaryota</taxon>
        <taxon>Metazoa</taxon>
        <taxon>Spiralia</taxon>
        <taxon>Lophotrochozoa</taxon>
        <taxon>Mollusca</taxon>
        <taxon>Bivalvia</taxon>
        <taxon>Autobranchia</taxon>
        <taxon>Pteriomorphia</taxon>
        <taxon>Ostreida</taxon>
        <taxon>Ostreoidea</taxon>
        <taxon>Ostreidae</taxon>
        <taxon>Magallana</taxon>
    </lineage>
</organism>
<sequence>MSEHEDAELNLLYDTSNQGRSQRVSRAPEVQSTRSTNGNVSDLADAVSLFKSVIDSQFASLSEKLLTEQKANAKSLSKKIKESKSTRIQGEGNRIQYIFNEEIIEDLDNLSIVVNDSSAVSVINDIKEKLQKRNKLIRIADSSPAGWKTVREYEQNDYADDSDDDKKIRSAESRAMRQKFRGRGRPTPYSRPVPAAAGSQAQLSSGSFGGYPLLNQPFRAFGGSRRTPQPSDVCHRCFKTGHWKCRCPLNYTQSATGSAGASSSAGQ</sequence>
<dbReference type="InParanoid" id="K1Q494"/>
<dbReference type="InterPro" id="IPR036875">
    <property type="entry name" value="Znf_CCHC_sf"/>
</dbReference>
<dbReference type="HOGENOM" id="CLU_069697_0_0_1"/>
<feature type="compositionally biased region" description="Polar residues" evidence="1">
    <location>
        <begin position="13"/>
        <end position="38"/>
    </location>
</feature>
<reference evidence="2" key="1">
    <citation type="journal article" date="2012" name="Nature">
        <title>The oyster genome reveals stress adaptation and complexity of shell formation.</title>
        <authorList>
            <person name="Zhang G."/>
            <person name="Fang X."/>
            <person name="Guo X."/>
            <person name="Li L."/>
            <person name="Luo R."/>
            <person name="Xu F."/>
            <person name="Yang P."/>
            <person name="Zhang L."/>
            <person name="Wang X."/>
            <person name="Qi H."/>
            <person name="Xiong Z."/>
            <person name="Que H."/>
            <person name="Xie Y."/>
            <person name="Holland P.W."/>
            <person name="Paps J."/>
            <person name="Zhu Y."/>
            <person name="Wu F."/>
            <person name="Chen Y."/>
            <person name="Wang J."/>
            <person name="Peng C."/>
            <person name="Meng J."/>
            <person name="Yang L."/>
            <person name="Liu J."/>
            <person name="Wen B."/>
            <person name="Zhang N."/>
            <person name="Huang Z."/>
            <person name="Zhu Q."/>
            <person name="Feng Y."/>
            <person name="Mount A."/>
            <person name="Hedgecock D."/>
            <person name="Xu Z."/>
            <person name="Liu Y."/>
            <person name="Domazet-Loso T."/>
            <person name="Du Y."/>
            <person name="Sun X."/>
            <person name="Zhang S."/>
            <person name="Liu B."/>
            <person name="Cheng P."/>
            <person name="Jiang X."/>
            <person name="Li J."/>
            <person name="Fan D."/>
            <person name="Wang W."/>
            <person name="Fu W."/>
            <person name="Wang T."/>
            <person name="Wang B."/>
            <person name="Zhang J."/>
            <person name="Peng Z."/>
            <person name="Li Y."/>
            <person name="Li N."/>
            <person name="Wang J."/>
            <person name="Chen M."/>
            <person name="He Y."/>
            <person name="Tan F."/>
            <person name="Song X."/>
            <person name="Zheng Q."/>
            <person name="Huang R."/>
            <person name="Yang H."/>
            <person name="Du X."/>
            <person name="Chen L."/>
            <person name="Yang M."/>
            <person name="Gaffney P.M."/>
            <person name="Wang S."/>
            <person name="Luo L."/>
            <person name="She Z."/>
            <person name="Ming Y."/>
            <person name="Huang W."/>
            <person name="Zhang S."/>
            <person name="Huang B."/>
            <person name="Zhang Y."/>
            <person name="Qu T."/>
            <person name="Ni P."/>
            <person name="Miao G."/>
            <person name="Wang J."/>
            <person name="Wang Q."/>
            <person name="Steinberg C.E."/>
            <person name="Wang H."/>
            <person name="Li N."/>
            <person name="Qian L."/>
            <person name="Zhang G."/>
            <person name="Li Y."/>
            <person name="Yang H."/>
            <person name="Liu X."/>
            <person name="Wang J."/>
            <person name="Yin Y."/>
            <person name="Wang J."/>
        </authorList>
    </citation>
    <scope>NUCLEOTIDE SEQUENCE [LARGE SCALE GENOMIC DNA]</scope>
    <source>
        <strain evidence="2">05x7-T-G4-1.051#20</strain>
    </source>
</reference>
<dbReference type="SUPFAM" id="SSF57756">
    <property type="entry name" value="Retrovirus zinc finger-like domains"/>
    <property type="match status" value="1"/>
</dbReference>
<dbReference type="EMBL" id="JH818720">
    <property type="protein sequence ID" value="EKC23650.1"/>
    <property type="molecule type" value="Genomic_DNA"/>
</dbReference>
<evidence type="ECO:0000256" key="1">
    <source>
        <dbReference type="SAM" id="MobiDB-lite"/>
    </source>
</evidence>
<dbReference type="GO" id="GO:0008270">
    <property type="term" value="F:zinc ion binding"/>
    <property type="evidence" value="ECO:0007669"/>
    <property type="project" value="InterPro"/>
</dbReference>
<name>K1Q494_MAGGI</name>
<protein>
    <submittedName>
        <fullName evidence="2">Uncharacterized protein</fullName>
    </submittedName>
</protein>
<feature type="region of interest" description="Disordered" evidence="1">
    <location>
        <begin position="175"/>
        <end position="202"/>
    </location>
</feature>
<accession>K1Q494</accession>
<dbReference type="GO" id="GO:0003676">
    <property type="term" value="F:nucleic acid binding"/>
    <property type="evidence" value="ECO:0007669"/>
    <property type="project" value="InterPro"/>
</dbReference>
<dbReference type="AlphaFoldDB" id="K1Q494"/>